<proteinExistence type="predicted"/>
<sequence>MVSHLWLITSKCILYRVPKRRYIYNLIITIPIERTLLGTSRIFGTITFGNIYVWYGENSLLFTIPILSFKIPTLKIMRHYNVLMINIIHFCFCRVRISIGLFSTHLCRLYLKKGSFSKTSNQLTI</sequence>
<protein>
    <submittedName>
        <fullName evidence="1">Uncharacterized protein</fullName>
    </submittedName>
</protein>
<organism evidence="1">
    <name type="scientific">Cacopsylla melanoneura</name>
    <dbReference type="NCBI Taxonomy" id="428564"/>
    <lineage>
        <taxon>Eukaryota</taxon>
        <taxon>Metazoa</taxon>
        <taxon>Ecdysozoa</taxon>
        <taxon>Arthropoda</taxon>
        <taxon>Hexapoda</taxon>
        <taxon>Insecta</taxon>
        <taxon>Pterygota</taxon>
        <taxon>Neoptera</taxon>
        <taxon>Paraneoptera</taxon>
        <taxon>Hemiptera</taxon>
        <taxon>Sternorrhyncha</taxon>
        <taxon>Psylloidea</taxon>
        <taxon>Psyllidae</taxon>
        <taxon>Psyllinae</taxon>
        <taxon>Cacopsylla</taxon>
    </lineage>
</organism>
<dbReference type="EMBL" id="HBUF01317146">
    <property type="protein sequence ID" value="CAG6694248.1"/>
    <property type="molecule type" value="Transcribed_RNA"/>
</dbReference>
<evidence type="ECO:0000313" key="1">
    <source>
        <dbReference type="EMBL" id="CAG6694248.1"/>
    </source>
</evidence>
<dbReference type="AlphaFoldDB" id="A0A8D8XG68"/>
<name>A0A8D8XG68_9HEMI</name>
<reference evidence="1" key="1">
    <citation type="submission" date="2021-05" db="EMBL/GenBank/DDBJ databases">
        <authorList>
            <person name="Alioto T."/>
            <person name="Alioto T."/>
            <person name="Gomez Garrido J."/>
        </authorList>
    </citation>
    <scope>NUCLEOTIDE SEQUENCE</scope>
</reference>
<accession>A0A8D8XG68</accession>